<dbReference type="Proteomes" id="UP001597479">
    <property type="component" value="Unassembled WGS sequence"/>
</dbReference>
<proteinExistence type="predicted"/>
<protein>
    <submittedName>
        <fullName evidence="2">Uncharacterized protein</fullName>
    </submittedName>
</protein>
<reference evidence="3" key="1">
    <citation type="journal article" date="2019" name="Int. J. Syst. Evol. Microbiol.">
        <title>The Global Catalogue of Microorganisms (GCM) 10K type strain sequencing project: providing services to taxonomists for standard genome sequencing and annotation.</title>
        <authorList>
            <consortium name="The Broad Institute Genomics Platform"/>
            <consortium name="The Broad Institute Genome Sequencing Center for Infectious Disease"/>
            <person name="Wu L."/>
            <person name="Ma J."/>
        </authorList>
    </citation>
    <scope>NUCLEOTIDE SEQUENCE [LARGE SCALE GENOMIC DNA]</scope>
    <source>
        <strain evidence="3">CCM 7044</strain>
    </source>
</reference>
<gene>
    <name evidence="2" type="ORF">ACFS27_22925</name>
</gene>
<keyword evidence="1" id="KW-0472">Membrane</keyword>
<accession>A0ABW5W1H0</accession>
<comment type="caution">
    <text evidence="2">The sequence shown here is derived from an EMBL/GenBank/DDBJ whole genome shotgun (WGS) entry which is preliminary data.</text>
</comment>
<feature type="transmembrane region" description="Helical" evidence="1">
    <location>
        <begin position="92"/>
        <end position="119"/>
    </location>
</feature>
<dbReference type="RefSeq" id="WP_377188006.1">
    <property type="nucleotide sequence ID" value="NZ_JBHUOG010000002.1"/>
</dbReference>
<dbReference type="EMBL" id="JBHUOG010000002">
    <property type="protein sequence ID" value="MFD2796433.1"/>
    <property type="molecule type" value="Genomic_DNA"/>
</dbReference>
<evidence type="ECO:0000256" key="1">
    <source>
        <dbReference type="SAM" id="Phobius"/>
    </source>
</evidence>
<keyword evidence="1" id="KW-1133">Transmembrane helix</keyword>
<evidence type="ECO:0000313" key="3">
    <source>
        <dbReference type="Proteomes" id="UP001597479"/>
    </source>
</evidence>
<keyword evidence="1" id="KW-0812">Transmembrane</keyword>
<evidence type="ECO:0000313" key="2">
    <source>
        <dbReference type="EMBL" id="MFD2796433.1"/>
    </source>
</evidence>
<keyword evidence="3" id="KW-1185">Reference proteome</keyword>
<organism evidence="2 3">
    <name type="scientific">Promicromonospora vindobonensis</name>
    <dbReference type="NCBI Taxonomy" id="195748"/>
    <lineage>
        <taxon>Bacteria</taxon>
        <taxon>Bacillati</taxon>
        <taxon>Actinomycetota</taxon>
        <taxon>Actinomycetes</taxon>
        <taxon>Micrococcales</taxon>
        <taxon>Promicromonosporaceae</taxon>
        <taxon>Promicromonospora</taxon>
    </lineage>
</organism>
<name>A0ABW5W1H0_9MICO</name>
<sequence length="142" mass="15081">MAIPTWAAHEMTHNTGSGALPASSIPAYLRDGDDATYDDGPSVPIFETTPTTKAAKWMCRRGNRAWGLPLALLAAGGYAFLATFLFGLHHVAVWGLLALFAWNAAKFALVGTWLLLVGLANVARVAHRGLGVGSQRVAPPSW</sequence>
<feature type="transmembrane region" description="Helical" evidence="1">
    <location>
        <begin position="66"/>
        <end position="86"/>
    </location>
</feature>